<evidence type="ECO:0000256" key="1">
    <source>
        <dbReference type="SAM" id="MobiDB-lite"/>
    </source>
</evidence>
<dbReference type="AlphaFoldDB" id="A0A5B0RY24"/>
<evidence type="ECO:0000313" key="2">
    <source>
        <dbReference type="EMBL" id="KAA1130109.1"/>
    </source>
</evidence>
<gene>
    <name evidence="2" type="ORF">PGTUg99_013100</name>
</gene>
<feature type="region of interest" description="Disordered" evidence="1">
    <location>
        <begin position="1"/>
        <end position="22"/>
    </location>
</feature>
<dbReference type="EMBL" id="VDEP01000113">
    <property type="protein sequence ID" value="KAA1130109.1"/>
    <property type="molecule type" value="Genomic_DNA"/>
</dbReference>
<reference evidence="2 3" key="1">
    <citation type="submission" date="2019-05" db="EMBL/GenBank/DDBJ databases">
        <title>Emergence of the Ug99 lineage of the wheat stem rust pathogen through somatic hybridization.</title>
        <authorList>
            <person name="Li F."/>
            <person name="Upadhyaya N.M."/>
            <person name="Sperschneider J."/>
            <person name="Matny O."/>
            <person name="Nguyen-Phuc H."/>
            <person name="Mago R."/>
            <person name="Raley C."/>
            <person name="Miller M.E."/>
            <person name="Silverstein K.A.T."/>
            <person name="Henningsen E."/>
            <person name="Hirsch C.D."/>
            <person name="Visser B."/>
            <person name="Pretorius Z.A."/>
            <person name="Steffenson B.J."/>
            <person name="Schwessinger B."/>
            <person name="Dodds P.N."/>
            <person name="Figueroa M."/>
        </authorList>
    </citation>
    <scope>NUCLEOTIDE SEQUENCE [LARGE SCALE GENOMIC DNA]</scope>
    <source>
        <strain evidence="2 3">Ug99</strain>
    </source>
</reference>
<accession>A0A5B0RY24</accession>
<organism evidence="2 3">
    <name type="scientific">Puccinia graminis f. sp. tritici</name>
    <dbReference type="NCBI Taxonomy" id="56615"/>
    <lineage>
        <taxon>Eukaryota</taxon>
        <taxon>Fungi</taxon>
        <taxon>Dikarya</taxon>
        <taxon>Basidiomycota</taxon>
        <taxon>Pucciniomycotina</taxon>
        <taxon>Pucciniomycetes</taxon>
        <taxon>Pucciniales</taxon>
        <taxon>Pucciniaceae</taxon>
        <taxon>Puccinia</taxon>
    </lineage>
</organism>
<name>A0A5B0RY24_PUCGR</name>
<comment type="caution">
    <text evidence="2">The sequence shown here is derived from an EMBL/GenBank/DDBJ whole genome shotgun (WGS) entry which is preliminary data.</text>
</comment>
<evidence type="ECO:0000313" key="3">
    <source>
        <dbReference type="Proteomes" id="UP000325313"/>
    </source>
</evidence>
<protein>
    <submittedName>
        <fullName evidence="2">Uncharacterized protein</fullName>
    </submittedName>
</protein>
<proteinExistence type="predicted"/>
<sequence length="86" mass="9225">MTSRAQRTYPLRVGSSDSHSPFGASLCSGERLGDSLWPRVPLSHSARLVGKSRVKSALWSPAAHARSFQALCLERGTARAPLLPAP</sequence>
<dbReference type="Proteomes" id="UP000325313">
    <property type="component" value="Unassembled WGS sequence"/>
</dbReference>